<comment type="subunit">
    <text evidence="11">Single-chain monomer with multiple functions.</text>
</comment>
<dbReference type="Gene3D" id="3.30.70.370">
    <property type="match status" value="1"/>
</dbReference>
<dbReference type="Pfam" id="PF02739">
    <property type="entry name" value="5_3_exonuc_N"/>
    <property type="match status" value="1"/>
</dbReference>
<dbReference type="InterPro" id="IPR001098">
    <property type="entry name" value="DNA-dir_DNA_pol_A_palm_dom"/>
</dbReference>
<dbReference type="SUPFAM" id="SSF53098">
    <property type="entry name" value="Ribonuclease H-like"/>
    <property type="match status" value="1"/>
</dbReference>
<keyword evidence="11" id="KW-0540">Nuclease</keyword>
<dbReference type="CDD" id="cd06140">
    <property type="entry name" value="DNA_polA_I_Bacillus_like_exo"/>
    <property type="match status" value="1"/>
</dbReference>
<dbReference type="InterPro" id="IPR020045">
    <property type="entry name" value="DNA_polI_H3TH"/>
</dbReference>
<sequence>MSEKIVLIDGHSILNRAFYGLPDLTNSEGLHTNAIYGFLTIMFKILEEEKPEYLTVAFDVHAPTFRHKMYDAYKGTRKPMAEELRQQVPVIKEVLKAMGVRIIEQPGLEADDLLGTLSRRAEEQGMEVSVISGDRDLLQLATEHVKIRIPKTKQGRTEVEDYYAADVKERYQVNPVEFIDLKALMGDTADNIPGVPSIGEKTATKIITEYHSIENAHEHVEELKPPRASKALNEHWDLAVLSKTLATIEVHADVEYDFEEAKLGNLYTEEAYAYFQRLQFKNLLSRFDVQPEAPSIEETFCAIKTKKEAETYLKKLEGEKVVGAAVYKDTENVLPLFAMQAALGGVAFCASQEKTALILTGGEISAEWLLEQVSQIQRKAGQFVVFDLKNVIAELPIENRANCFDATVAAYLLNPLKSDYMYEDVAREQLGLMIDEKADGRTKACYEAYTAFAAKEPLENRLKDTKSWELFENIEMPLVFTLYEMEQNGVKVEAEALKAYGDQLVGKITELEKDIYELAGEEFNINSPKQLGVILFEKMELPGGRKTKTGYSTAADVLDKLAPDYPVVSKVLEYRQLTKLKSTYADGLAGYIQEDGRIHGKFHQTVTATGRLSSAEPNLQNIPVRVELGRMIRKVFVPEEGYVFVDADYSQIELRVLAHCSQDEQLIQAYREEADIHRITASQVFHIPFDEVTPLQRRNAKAVNFGIVYGISSFGLSQDLSITRKEAAKYIEDYFRTYPGIKKFLDDTVAHAKENGYVVTLFGRRRPVPELSSSNFMQRSFGERVAMNAPIQGTAADIMKIAMIGVGRRLKEEHLKSRLVLQVHDELLIEAYEPEVEEVKKILEEEMEHAADLRVPLEIDMHTGTNWYEAK</sequence>
<evidence type="ECO:0000313" key="14">
    <source>
        <dbReference type="EMBL" id="MBC5663718.1"/>
    </source>
</evidence>
<dbReference type="Pfam" id="PF00476">
    <property type="entry name" value="DNA_pol_A"/>
    <property type="match status" value="1"/>
</dbReference>
<evidence type="ECO:0000259" key="13">
    <source>
        <dbReference type="SMART" id="SM00482"/>
    </source>
</evidence>
<dbReference type="InterPro" id="IPR043502">
    <property type="entry name" value="DNA/RNA_pol_sf"/>
</dbReference>
<keyword evidence="2 11" id="KW-0808">Transferase</keyword>
<dbReference type="EMBL" id="JACOOY010000001">
    <property type="protein sequence ID" value="MBC5663718.1"/>
    <property type="molecule type" value="Genomic_DNA"/>
</dbReference>
<comment type="catalytic activity">
    <reaction evidence="9 11">
        <text>DNA(n) + a 2'-deoxyribonucleoside 5'-triphosphate = DNA(n+1) + diphosphate</text>
        <dbReference type="Rhea" id="RHEA:22508"/>
        <dbReference type="Rhea" id="RHEA-COMP:17339"/>
        <dbReference type="Rhea" id="RHEA-COMP:17340"/>
        <dbReference type="ChEBI" id="CHEBI:33019"/>
        <dbReference type="ChEBI" id="CHEBI:61560"/>
        <dbReference type="ChEBI" id="CHEBI:173112"/>
        <dbReference type="EC" id="2.7.7.7"/>
    </reaction>
</comment>
<dbReference type="PANTHER" id="PTHR10133">
    <property type="entry name" value="DNA POLYMERASE I"/>
    <property type="match status" value="1"/>
</dbReference>
<proteinExistence type="inferred from homology"/>
<dbReference type="CDD" id="cd09898">
    <property type="entry name" value="H3TH_53EXO"/>
    <property type="match status" value="1"/>
</dbReference>
<dbReference type="SMART" id="SM00279">
    <property type="entry name" value="HhH2"/>
    <property type="match status" value="1"/>
</dbReference>
<dbReference type="SMART" id="SM00482">
    <property type="entry name" value="POLAc"/>
    <property type="match status" value="1"/>
</dbReference>
<gene>
    <name evidence="11 14" type="primary">polA</name>
    <name evidence="14" type="ORF">H8S07_00240</name>
</gene>
<comment type="similarity">
    <text evidence="1 11">Belongs to the DNA polymerase type-A family.</text>
</comment>
<dbReference type="InterPro" id="IPR002298">
    <property type="entry name" value="DNA_polymerase_A"/>
</dbReference>
<dbReference type="RefSeq" id="WP_186855195.1">
    <property type="nucleotide sequence ID" value="NZ_JACOOY010000001.1"/>
</dbReference>
<evidence type="ECO:0000256" key="1">
    <source>
        <dbReference type="ARBA" id="ARBA00007705"/>
    </source>
</evidence>
<evidence type="ECO:0000256" key="8">
    <source>
        <dbReference type="ARBA" id="ARBA00023204"/>
    </source>
</evidence>
<dbReference type="InterPro" id="IPR002421">
    <property type="entry name" value="5-3_exonuclease"/>
</dbReference>
<dbReference type="InterPro" id="IPR012337">
    <property type="entry name" value="RNaseH-like_sf"/>
</dbReference>
<dbReference type="Gene3D" id="3.30.420.10">
    <property type="entry name" value="Ribonuclease H-like superfamily/Ribonuclease H"/>
    <property type="match status" value="1"/>
</dbReference>
<organism evidence="14 15">
    <name type="scientific">Dorea hominis</name>
    <dbReference type="NCBI Taxonomy" id="2763040"/>
    <lineage>
        <taxon>Bacteria</taxon>
        <taxon>Bacillati</taxon>
        <taxon>Bacillota</taxon>
        <taxon>Clostridia</taxon>
        <taxon>Lachnospirales</taxon>
        <taxon>Lachnospiraceae</taxon>
        <taxon>Dorea</taxon>
    </lineage>
</organism>
<dbReference type="InterPro" id="IPR029060">
    <property type="entry name" value="PIN-like_dom_sf"/>
</dbReference>
<keyword evidence="11" id="KW-0269">Exonuclease</keyword>
<keyword evidence="15" id="KW-1185">Reference proteome</keyword>
<evidence type="ECO:0000256" key="5">
    <source>
        <dbReference type="ARBA" id="ARBA00022763"/>
    </source>
</evidence>
<dbReference type="SUPFAM" id="SSF47807">
    <property type="entry name" value="5' to 3' exonuclease, C-terminal subdomain"/>
    <property type="match status" value="1"/>
</dbReference>
<dbReference type="InterPro" id="IPR019760">
    <property type="entry name" value="DNA-dir_DNA_pol_A_CS"/>
</dbReference>
<evidence type="ECO:0000256" key="6">
    <source>
        <dbReference type="ARBA" id="ARBA00022932"/>
    </source>
</evidence>
<protein>
    <recommendedName>
        <fullName evidence="10 11">DNA polymerase I</fullName>
        <ecNumber evidence="10 11">2.7.7.7</ecNumber>
    </recommendedName>
</protein>
<evidence type="ECO:0000256" key="4">
    <source>
        <dbReference type="ARBA" id="ARBA00022705"/>
    </source>
</evidence>
<comment type="caution">
    <text evidence="14">The sequence shown here is derived from an EMBL/GenBank/DDBJ whole genome shotgun (WGS) entry which is preliminary data.</text>
</comment>
<reference evidence="14 15" key="1">
    <citation type="submission" date="2020-08" db="EMBL/GenBank/DDBJ databases">
        <title>Genome public.</title>
        <authorList>
            <person name="Liu C."/>
            <person name="Sun Q."/>
        </authorList>
    </citation>
    <scope>NUCLEOTIDE SEQUENCE [LARGE SCALE GENOMIC DNA]</scope>
    <source>
        <strain evidence="14 15">NSJ-36</strain>
    </source>
</reference>
<keyword evidence="7 11" id="KW-0238">DNA-binding</keyword>
<evidence type="ECO:0000256" key="11">
    <source>
        <dbReference type="RuleBase" id="RU004460"/>
    </source>
</evidence>
<dbReference type="SUPFAM" id="SSF88723">
    <property type="entry name" value="PIN domain-like"/>
    <property type="match status" value="1"/>
</dbReference>
<feature type="domain" description="5'-3' exonuclease" evidence="12">
    <location>
        <begin position="3"/>
        <end position="264"/>
    </location>
</feature>
<evidence type="ECO:0000256" key="9">
    <source>
        <dbReference type="ARBA" id="ARBA00049244"/>
    </source>
</evidence>
<name>A0ABR7EQU4_9FIRM</name>
<keyword evidence="6 11" id="KW-0239">DNA-directed DNA polymerase</keyword>
<keyword evidence="3 11" id="KW-0548">Nucleotidyltransferase</keyword>
<dbReference type="PROSITE" id="PS00447">
    <property type="entry name" value="DNA_POLYMERASE_A"/>
    <property type="match status" value="1"/>
</dbReference>
<dbReference type="Pfam" id="PF01367">
    <property type="entry name" value="5_3_exonuc"/>
    <property type="match status" value="1"/>
</dbReference>
<dbReference type="Proteomes" id="UP000647235">
    <property type="component" value="Unassembled WGS sequence"/>
</dbReference>
<dbReference type="SMART" id="SM00475">
    <property type="entry name" value="53EXOc"/>
    <property type="match status" value="1"/>
</dbReference>
<evidence type="ECO:0000313" key="15">
    <source>
        <dbReference type="Proteomes" id="UP000647235"/>
    </source>
</evidence>
<dbReference type="InterPro" id="IPR036397">
    <property type="entry name" value="RNaseH_sf"/>
</dbReference>
<dbReference type="SUPFAM" id="SSF56672">
    <property type="entry name" value="DNA/RNA polymerases"/>
    <property type="match status" value="1"/>
</dbReference>
<dbReference type="Gene3D" id="3.40.50.1010">
    <property type="entry name" value="5'-nuclease"/>
    <property type="match status" value="1"/>
</dbReference>
<dbReference type="PANTHER" id="PTHR10133:SF27">
    <property type="entry name" value="DNA POLYMERASE NU"/>
    <property type="match status" value="1"/>
</dbReference>
<dbReference type="InterPro" id="IPR008918">
    <property type="entry name" value="HhH2"/>
</dbReference>
<dbReference type="CDD" id="cd09859">
    <property type="entry name" value="PIN_53EXO"/>
    <property type="match status" value="1"/>
</dbReference>
<dbReference type="InterPro" id="IPR018320">
    <property type="entry name" value="DNA_polymerase_1"/>
</dbReference>
<keyword evidence="4 11" id="KW-0235">DNA replication</keyword>
<dbReference type="NCBIfam" id="TIGR00593">
    <property type="entry name" value="pola"/>
    <property type="match status" value="1"/>
</dbReference>
<dbReference type="Gene3D" id="1.20.1060.10">
    <property type="entry name" value="Taq DNA Polymerase, Chain T, domain 4"/>
    <property type="match status" value="1"/>
</dbReference>
<evidence type="ECO:0000259" key="12">
    <source>
        <dbReference type="SMART" id="SM00475"/>
    </source>
</evidence>
<comment type="function">
    <text evidence="11">In addition to polymerase activity, this DNA polymerase exhibits 5'-3' exonuclease activity.</text>
</comment>
<dbReference type="NCBIfam" id="NF004397">
    <property type="entry name" value="PRK05755.1"/>
    <property type="match status" value="1"/>
</dbReference>
<evidence type="ECO:0000256" key="7">
    <source>
        <dbReference type="ARBA" id="ARBA00023125"/>
    </source>
</evidence>
<dbReference type="InterPro" id="IPR036279">
    <property type="entry name" value="5-3_exonuclease_C_sf"/>
</dbReference>
<dbReference type="EC" id="2.7.7.7" evidence="10 11"/>
<dbReference type="CDD" id="cd08637">
    <property type="entry name" value="DNA_pol_A_pol_I_C"/>
    <property type="match status" value="1"/>
</dbReference>
<keyword evidence="11" id="KW-0378">Hydrolase</keyword>
<evidence type="ECO:0000256" key="3">
    <source>
        <dbReference type="ARBA" id="ARBA00022695"/>
    </source>
</evidence>
<dbReference type="Gene3D" id="1.10.150.20">
    <property type="entry name" value="5' to 3' exonuclease, C-terminal subdomain"/>
    <property type="match status" value="2"/>
</dbReference>
<accession>A0ABR7EQU4</accession>
<evidence type="ECO:0000256" key="10">
    <source>
        <dbReference type="NCBIfam" id="TIGR00593"/>
    </source>
</evidence>
<evidence type="ECO:0000256" key="2">
    <source>
        <dbReference type="ARBA" id="ARBA00022679"/>
    </source>
</evidence>
<keyword evidence="5 11" id="KW-0227">DNA damage</keyword>
<dbReference type="InterPro" id="IPR020046">
    <property type="entry name" value="5-3_exonucl_a-hlix_arch_N"/>
</dbReference>
<dbReference type="PRINTS" id="PR00868">
    <property type="entry name" value="DNAPOLI"/>
</dbReference>
<keyword evidence="8 11" id="KW-0234">DNA repair</keyword>
<dbReference type="GO" id="GO:0003887">
    <property type="term" value="F:DNA-directed DNA polymerase activity"/>
    <property type="evidence" value="ECO:0007669"/>
    <property type="project" value="UniProtKB-EC"/>
</dbReference>
<feature type="domain" description="DNA-directed DNA polymerase family A palm" evidence="13">
    <location>
        <begin position="629"/>
        <end position="835"/>
    </location>
</feature>